<evidence type="ECO:0000313" key="3">
    <source>
        <dbReference type="Proteomes" id="UP000076858"/>
    </source>
</evidence>
<accession>A0A164W9C6</accession>
<protein>
    <submittedName>
        <fullName evidence="2">Uncharacterized protein</fullName>
    </submittedName>
</protein>
<comment type="caution">
    <text evidence="2">The sequence shown here is derived from an EMBL/GenBank/DDBJ whole genome shotgun (WGS) entry which is preliminary data.</text>
</comment>
<dbReference type="Proteomes" id="UP000076858">
    <property type="component" value="Unassembled WGS sequence"/>
</dbReference>
<organism evidence="2 3">
    <name type="scientific">Daphnia magna</name>
    <dbReference type="NCBI Taxonomy" id="35525"/>
    <lineage>
        <taxon>Eukaryota</taxon>
        <taxon>Metazoa</taxon>
        <taxon>Ecdysozoa</taxon>
        <taxon>Arthropoda</taxon>
        <taxon>Crustacea</taxon>
        <taxon>Branchiopoda</taxon>
        <taxon>Diplostraca</taxon>
        <taxon>Cladocera</taxon>
        <taxon>Anomopoda</taxon>
        <taxon>Daphniidae</taxon>
        <taxon>Daphnia</taxon>
    </lineage>
</organism>
<keyword evidence="3" id="KW-1185">Reference proteome</keyword>
<sequence length="61" mass="7542">MLENETEDQSRWLWETGGRGESSSQRELWTIRKINRRVFFCQKKGTKENKRENRREQIKKE</sequence>
<proteinExistence type="predicted"/>
<evidence type="ECO:0000256" key="1">
    <source>
        <dbReference type="SAM" id="MobiDB-lite"/>
    </source>
</evidence>
<dbReference type="EMBL" id="LRGB01001275">
    <property type="protein sequence ID" value="KZS13071.1"/>
    <property type="molecule type" value="Genomic_DNA"/>
</dbReference>
<dbReference type="AlphaFoldDB" id="A0A164W9C6"/>
<feature type="region of interest" description="Disordered" evidence="1">
    <location>
        <begin position="1"/>
        <end position="20"/>
    </location>
</feature>
<gene>
    <name evidence="2" type="ORF">APZ42_021880</name>
</gene>
<name>A0A164W9C6_9CRUS</name>
<reference evidence="2 3" key="1">
    <citation type="submission" date="2016-03" db="EMBL/GenBank/DDBJ databases">
        <title>EvidentialGene: Evidence-directed Construction of Genes on Genomes.</title>
        <authorList>
            <person name="Gilbert D.G."/>
            <person name="Choi J.-H."/>
            <person name="Mockaitis K."/>
            <person name="Colbourne J."/>
            <person name="Pfrender M."/>
        </authorList>
    </citation>
    <scope>NUCLEOTIDE SEQUENCE [LARGE SCALE GENOMIC DNA]</scope>
    <source>
        <strain evidence="2 3">Xinb3</strain>
        <tissue evidence="2">Complete organism</tissue>
    </source>
</reference>
<evidence type="ECO:0000313" key="2">
    <source>
        <dbReference type="EMBL" id="KZS13071.1"/>
    </source>
</evidence>